<gene>
    <name evidence="2" type="ORF">Y1Q_0020431</name>
</gene>
<evidence type="ECO:0000313" key="3">
    <source>
        <dbReference type="Proteomes" id="UP000050525"/>
    </source>
</evidence>
<name>A0A151N6X3_ALLMI</name>
<dbReference type="AlphaFoldDB" id="A0A151N6X3"/>
<protein>
    <submittedName>
        <fullName evidence="2">Uncharacterized protein</fullName>
    </submittedName>
</protein>
<evidence type="ECO:0000313" key="2">
    <source>
        <dbReference type="EMBL" id="KYO32501.1"/>
    </source>
</evidence>
<evidence type="ECO:0000256" key="1">
    <source>
        <dbReference type="SAM" id="MobiDB-lite"/>
    </source>
</evidence>
<accession>A0A151N6X3</accession>
<feature type="region of interest" description="Disordered" evidence="1">
    <location>
        <begin position="1"/>
        <end position="23"/>
    </location>
</feature>
<dbReference type="Proteomes" id="UP000050525">
    <property type="component" value="Unassembled WGS sequence"/>
</dbReference>
<comment type="caution">
    <text evidence="2">The sequence shown here is derived from an EMBL/GenBank/DDBJ whole genome shotgun (WGS) entry which is preliminary data.</text>
</comment>
<sequence length="77" mass="8956">MKVDAHQHPFATGTIRNQEVKPREQRSFHREGLAGGEAHSTKALRLDIWENPEKDKTKWGLEAKALEMNWKTRSMML</sequence>
<reference evidence="2 3" key="1">
    <citation type="journal article" date="2012" name="Genome Biol.">
        <title>Sequencing three crocodilian genomes to illuminate the evolution of archosaurs and amniotes.</title>
        <authorList>
            <person name="St John J.A."/>
            <person name="Braun E.L."/>
            <person name="Isberg S.R."/>
            <person name="Miles L.G."/>
            <person name="Chong A.Y."/>
            <person name="Gongora J."/>
            <person name="Dalzell P."/>
            <person name="Moran C."/>
            <person name="Bed'hom B."/>
            <person name="Abzhanov A."/>
            <person name="Burgess S.C."/>
            <person name="Cooksey A.M."/>
            <person name="Castoe T.A."/>
            <person name="Crawford N.G."/>
            <person name="Densmore L.D."/>
            <person name="Drew J.C."/>
            <person name="Edwards S.V."/>
            <person name="Faircloth B.C."/>
            <person name="Fujita M.K."/>
            <person name="Greenwold M.J."/>
            <person name="Hoffmann F.G."/>
            <person name="Howard J.M."/>
            <person name="Iguchi T."/>
            <person name="Janes D.E."/>
            <person name="Khan S.Y."/>
            <person name="Kohno S."/>
            <person name="de Koning A.J."/>
            <person name="Lance S.L."/>
            <person name="McCarthy F.M."/>
            <person name="McCormack J.E."/>
            <person name="Merchant M.E."/>
            <person name="Peterson D.G."/>
            <person name="Pollock D.D."/>
            <person name="Pourmand N."/>
            <person name="Raney B.J."/>
            <person name="Roessler K.A."/>
            <person name="Sanford J.R."/>
            <person name="Sawyer R.H."/>
            <person name="Schmidt C.J."/>
            <person name="Triplett E.W."/>
            <person name="Tuberville T.D."/>
            <person name="Venegas-Anaya M."/>
            <person name="Howard J.T."/>
            <person name="Jarvis E.D."/>
            <person name="Guillette L.J.Jr."/>
            <person name="Glenn T.C."/>
            <person name="Green R.E."/>
            <person name="Ray D.A."/>
        </authorList>
    </citation>
    <scope>NUCLEOTIDE SEQUENCE [LARGE SCALE GENOMIC DNA]</scope>
    <source>
        <strain evidence="2">KSC_2009_1</strain>
    </source>
</reference>
<organism evidence="2 3">
    <name type="scientific">Alligator mississippiensis</name>
    <name type="common">American alligator</name>
    <dbReference type="NCBI Taxonomy" id="8496"/>
    <lineage>
        <taxon>Eukaryota</taxon>
        <taxon>Metazoa</taxon>
        <taxon>Chordata</taxon>
        <taxon>Craniata</taxon>
        <taxon>Vertebrata</taxon>
        <taxon>Euteleostomi</taxon>
        <taxon>Archelosauria</taxon>
        <taxon>Archosauria</taxon>
        <taxon>Crocodylia</taxon>
        <taxon>Alligatoridae</taxon>
        <taxon>Alligatorinae</taxon>
        <taxon>Alligator</taxon>
    </lineage>
</organism>
<proteinExistence type="predicted"/>
<keyword evidence="3" id="KW-1185">Reference proteome</keyword>
<dbReference type="EMBL" id="AKHW03003917">
    <property type="protein sequence ID" value="KYO32501.1"/>
    <property type="molecule type" value="Genomic_DNA"/>
</dbReference>